<dbReference type="Proteomes" id="UP000663865">
    <property type="component" value="Unassembled WGS sequence"/>
</dbReference>
<name>A0A817TY72_9BILA</name>
<gene>
    <name evidence="2" type="ORF">KIK155_LOCUS323</name>
    <name evidence="3" type="ORF">TIS948_LOCUS20547</name>
    <name evidence="4" type="ORF">TOA249_LOCUS28995</name>
</gene>
<protein>
    <recommendedName>
        <fullName evidence="1">Reverse transcriptase domain-containing protein</fullName>
    </recommendedName>
</protein>
<sequence>MTASTDKNKVDLFAAFFEKEIFLDKSDSLPFHQQVTEHLTHLFNAIISIGYIPTEWKKANNILILKQKKDKNQPSSYRPISLLSCIGKLLEKIIKQRLTTELDKRNIVPAHQSGLRTKKSTMYNITRLKRYAKDQLGKQRHSATIFFDIKAAFDSV</sequence>
<dbReference type="PANTHER" id="PTHR19446">
    <property type="entry name" value="REVERSE TRANSCRIPTASES"/>
    <property type="match status" value="1"/>
</dbReference>
<dbReference type="PROSITE" id="PS50878">
    <property type="entry name" value="RT_POL"/>
    <property type="match status" value="1"/>
</dbReference>
<organism evidence="3 5">
    <name type="scientific">Rotaria socialis</name>
    <dbReference type="NCBI Taxonomy" id="392032"/>
    <lineage>
        <taxon>Eukaryota</taxon>
        <taxon>Metazoa</taxon>
        <taxon>Spiralia</taxon>
        <taxon>Gnathifera</taxon>
        <taxon>Rotifera</taxon>
        <taxon>Eurotatoria</taxon>
        <taxon>Bdelloidea</taxon>
        <taxon>Philodinida</taxon>
        <taxon>Philodinidae</taxon>
        <taxon>Rotaria</taxon>
    </lineage>
</organism>
<dbReference type="Pfam" id="PF00078">
    <property type="entry name" value="RVT_1"/>
    <property type="match status" value="1"/>
</dbReference>
<accession>A0A817TY72</accession>
<feature type="domain" description="Reverse transcriptase" evidence="1">
    <location>
        <begin position="45"/>
        <end position="156"/>
    </location>
</feature>
<dbReference type="AlphaFoldDB" id="A0A817TY72"/>
<dbReference type="EMBL" id="CAJOBS010004253">
    <property type="protein sequence ID" value="CAF4877595.1"/>
    <property type="molecule type" value="Genomic_DNA"/>
</dbReference>
<evidence type="ECO:0000313" key="2">
    <source>
        <dbReference type="EMBL" id="CAF3319323.1"/>
    </source>
</evidence>
<comment type="caution">
    <text evidence="3">The sequence shown here is derived from an EMBL/GenBank/DDBJ whole genome shotgun (WGS) entry which is preliminary data.</text>
</comment>
<dbReference type="OrthoDB" id="415068at2759"/>
<dbReference type="Proteomes" id="UP000663825">
    <property type="component" value="Unassembled WGS sequence"/>
</dbReference>
<evidence type="ECO:0000259" key="1">
    <source>
        <dbReference type="PROSITE" id="PS50878"/>
    </source>
</evidence>
<proteinExistence type="predicted"/>
<reference evidence="3" key="1">
    <citation type="submission" date="2021-02" db="EMBL/GenBank/DDBJ databases">
        <authorList>
            <person name="Nowell W R."/>
        </authorList>
    </citation>
    <scope>NUCLEOTIDE SEQUENCE</scope>
</reference>
<evidence type="ECO:0000313" key="5">
    <source>
        <dbReference type="Proteomes" id="UP000663825"/>
    </source>
</evidence>
<dbReference type="EMBL" id="CAJNYV010000008">
    <property type="protein sequence ID" value="CAF3319323.1"/>
    <property type="molecule type" value="Genomic_DNA"/>
</dbReference>
<evidence type="ECO:0000313" key="3">
    <source>
        <dbReference type="EMBL" id="CAF3324500.1"/>
    </source>
</evidence>
<evidence type="ECO:0000313" key="4">
    <source>
        <dbReference type="EMBL" id="CAF4877595.1"/>
    </source>
</evidence>
<dbReference type="InterPro" id="IPR000477">
    <property type="entry name" value="RT_dom"/>
</dbReference>
<dbReference type="EMBL" id="CAJNXB010003560">
    <property type="protein sequence ID" value="CAF3324500.1"/>
    <property type="molecule type" value="Genomic_DNA"/>
</dbReference>
<dbReference type="Proteomes" id="UP000663838">
    <property type="component" value="Unassembled WGS sequence"/>
</dbReference>